<reference evidence="3" key="1">
    <citation type="submission" date="2013-11" db="EMBL/GenBank/DDBJ databases">
        <title>Genome sequence of the fusiform rust pathogen reveals effectors for host alternation and coevolution with pine.</title>
        <authorList>
            <consortium name="DOE Joint Genome Institute"/>
            <person name="Smith K."/>
            <person name="Pendleton A."/>
            <person name="Kubisiak T."/>
            <person name="Anderson C."/>
            <person name="Salamov A."/>
            <person name="Aerts A."/>
            <person name="Riley R."/>
            <person name="Clum A."/>
            <person name="Lindquist E."/>
            <person name="Ence D."/>
            <person name="Campbell M."/>
            <person name="Kronenberg Z."/>
            <person name="Feau N."/>
            <person name="Dhillon B."/>
            <person name="Hamelin R."/>
            <person name="Burleigh J."/>
            <person name="Smith J."/>
            <person name="Yandell M."/>
            <person name="Nelson C."/>
            <person name="Grigoriev I."/>
            <person name="Davis J."/>
        </authorList>
    </citation>
    <scope>NUCLEOTIDE SEQUENCE</scope>
    <source>
        <strain evidence="3">G11</strain>
    </source>
</reference>
<dbReference type="PROSITE" id="PS50013">
    <property type="entry name" value="CHROMO_2"/>
    <property type="match status" value="1"/>
</dbReference>
<feature type="region of interest" description="Disordered" evidence="1">
    <location>
        <begin position="1"/>
        <end position="51"/>
    </location>
</feature>
<feature type="compositionally biased region" description="Basic residues" evidence="1">
    <location>
        <begin position="140"/>
        <end position="150"/>
    </location>
</feature>
<keyword evidence="4" id="KW-1185">Reference proteome</keyword>
<evidence type="ECO:0000313" key="4">
    <source>
        <dbReference type="Proteomes" id="UP000886653"/>
    </source>
</evidence>
<name>A0A9P6NC62_9BASI</name>
<gene>
    <name evidence="3" type="ORF">CROQUDRAFT_660503</name>
</gene>
<dbReference type="EMBL" id="MU167305">
    <property type="protein sequence ID" value="KAG0143981.1"/>
    <property type="molecule type" value="Genomic_DNA"/>
</dbReference>
<dbReference type="SUPFAM" id="SSF54160">
    <property type="entry name" value="Chromo domain-like"/>
    <property type="match status" value="1"/>
</dbReference>
<dbReference type="Proteomes" id="UP000886653">
    <property type="component" value="Unassembled WGS sequence"/>
</dbReference>
<dbReference type="InterPro" id="IPR016197">
    <property type="entry name" value="Chromo-like_dom_sf"/>
</dbReference>
<evidence type="ECO:0000259" key="2">
    <source>
        <dbReference type="PROSITE" id="PS50013"/>
    </source>
</evidence>
<organism evidence="3 4">
    <name type="scientific">Cronartium quercuum f. sp. fusiforme G11</name>
    <dbReference type="NCBI Taxonomy" id="708437"/>
    <lineage>
        <taxon>Eukaryota</taxon>
        <taxon>Fungi</taxon>
        <taxon>Dikarya</taxon>
        <taxon>Basidiomycota</taxon>
        <taxon>Pucciniomycotina</taxon>
        <taxon>Pucciniomycetes</taxon>
        <taxon>Pucciniales</taxon>
        <taxon>Coleosporiaceae</taxon>
        <taxon>Cronartium</taxon>
    </lineage>
</organism>
<feature type="compositionally biased region" description="Low complexity" evidence="1">
    <location>
        <begin position="161"/>
        <end position="173"/>
    </location>
</feature>
<dbReference type="GO" id="GO:0006338">
    <property type="term" value="P:chromatin remodeling"/>
    <property type="evidence" value="ECO:0007669"/>
    <property type="project" value="UniProtKB-ARBA"/>
</dbReference>
<dbReference type="CDD" id="cd00024">
    <property type="entry name" value="CD_CSD"/>
    <property type="match status" value="1"/>
</dbReference>
<dbReference type="Gene3D" id="2.40.50.40">
    <property type="match status" value="1"/>
</dbReference>
<feature type="domain" description="Chromo" evidence="2">
    <location>
        <begin position="34"/>
        <end position="98"/>
    </location>
</feature>
<evidence type="ECO:0000256" key="1">
    <source>
        <dbReference type="SAM" id="MobiDB-lite"/>
    </source>
</evidence>
<feature type="region of interest" description="Disordered" evidence="1">
    <location>
        <begin position="97"/>
        <end position="188"/>
    </location>
</feature>
<feature type="compositionally biased region" description="Acidic residues" evidence="1">
    <location>
        <begin position="174"/>
        <end position="186"/>
    </location>
</feature>
<proteinExistence type="predicted"/>
<dbReference type="AlphaFoldDB" id="A0A9P6NC62"/>
<protein>
    <recommendedName>
        <fullName evidence="2">Chromo domain-containing protein</fullName>
    </recommendedName>
</protein>
<dbReference type="InterPro" id="IPR000953">
    <property type="entry name" value="Chromo/chromo_shadow_dom"/>
</dbReference>
<comment type="caution">
    <text evidence="3">The sequence shown here is derived from an EMBL/GenBank/DDBJ whole genome shotgun (WGS) entry which is preliminary data.</text>
</comment>
<evidence type="ECO:0000313" key="3">
    <source>
        <dbReference type="EMBL" id="KAG0143981.1"/>
    </source>
</evidence>
<accession>A0A9P6NC62</accession>
<sequence length="282" mass="32261">MPDYDHESTPSSSSSEDGDTTDESEGRENSDQEYPVEFIADTRLLPQPDEKDSVREFKIKFKGYDLEDRWYDEGALEGSPKLVEVFWKHYQFAKNPDTWIAPQVEATQRWEKEDDTEEEVVVEEKDQTDPPDPPPPESRPRRRKKRKTKQKSGEAERSQRSNSDLADSSSEDSSSSDDDLPSDEDERFLLTYVADDPKYKKIIEELQLERRRLLRGQLPLTEALHPLASITPSTAATTPVLTPSTNQALLNNRWKKKITASDAGARMKLCLRPFEKPNQSGT</sequence>